<dbReference type="InterPro" id="IPR037294">
    <property type="entry name" value="ABC_BtuC-like"/>
</dbReference>
<keyword evidence="7 8" id="KW-0472">Membrane</keyword>
<feature type="transmembrane region" description="Helical" evidence="8">
    <location>
        <begin position="120"/>
        <end position="140"/>
    </location>
</feature>
<dbReference type="Proteomes" id="UP001057753">
    <property type="component" value="Unassembled WGS sequence"/>
</dbReference>
<proteinExistence type="inferred from homology"/>
<keyword evidence="10" id="KW-1185">Reference proteome</keyword>
<feature type="transmembrane region" description="Helical" evidence="8">
    <location>
        <begin position="310"/>
        <end position="328"/>
    </location>
</feature>
<dbReference type="GO" id="GO:0033214">
    <property type="term" value="P:siderophore-iron import into cell"/>
    <property type="evidence" value="ECO:0007669"/>
    <property type="project" value="TreeGrafter"/>
</dbReference>
<evidence type="ECO:0000313" key="9">
    <source>
        <dbReference type="EMBL" id="MCR6098821.1"/>
    </source>
</evidence>
<comment type="caution">
    <text evidence="9">The sequence shown here is derived from an EMBL/GenBank/DDBJ whole genome shotgun (WGS) entry which is preliminary data.</text>
</comment>
<reference evidence="9" key="1">
    <citation type="submission" date="2020-06" db="EMBL/GenBank/DDBJ databases">
        <title>Insight into the genomes of haloalkaliphilic bacilli from Kenyan soda lakes.</title>
        <authorList>
            <person name="Mwirichia R."/>
            <person name="Villamizar G.C."/>
            <person name="Poehlein A."/>
            <person name="Mugweru J."/>
            <person name="Kipnyargis A."/>
            <person name="Kiplimo D."/>
            <person name="Orwa P."/>
            <person name="Daniel R."/>
        </authorList>
    </citation>
    <scope>NUCLEOTIDE SEQUENCE</scope>
    <source>
        <strain evidence="9">B1096_S55</strain>
    </source>
</reference>
<dbReference type="AlphaFoldDB" id="A0A9Q4G0S7"/>
<dbReference type="PANTHER" id="PTHR30472:SF65">
    <property type="entry name" value="SIDEROPHORE TRANSPORT SYSTEM PERMEASE PROTEIN YFIZ-RELATED"/>
    <property type="match status" value="1"/>
</dbReference>
<feature type="transmembrane region" description="Helical" evidence="8">
    <location>
        <begin position="65"/>
        <end position="82"/>
    </location>
</feature>
<protein>
    <submittedName>
        <fullName evidence="9">Iron ABC transporter permease</fullName>
    </submittedName>
</protein>
<dbReference type="EMBL" id="JABXYM010000002">
    <property type="protein sequence ID" value="MCR6098821.1"/>
    <property type="molecule type" value="Genomic_DNA"/>
</dbReference>
<evidence type="ECO:0000256" key="1">
    <source>
        <dbReference type="ARBA" id="ARBA00004651"/>
    </source>
</evidence>
<dbReference type="InterPro" id="IPR000522">
    <property type="entry name" value="ABC_transptr_permease_BtuC"/>
</dbReference>
<feature type="transmembrane region" description="Helical" evidence="8">
    <location>
        <begin position="193"/>
        <end position="211"/>
    </location>
</feature>
<sequence>MNLLLLNSKKIIKLVIVTIALILLMGMSIIMGYTNTSIMLTYEAFTSFDGSNEHLIIQTVRLPRALIAACVGASLAIAGVYMQTLTRNPLASPGIFGINAGASFAVVCVLSVFNVSSLNVFTWVAFLGAAVAALAVYFVGGVGRQGLTPMKITLAGAAITALFSSFTQGILVTNEAALDEVLFWLSGSIQGRSLTILVTVFPYILIGWLLALIMTPMMNVLAMGDDVAKGLGLKVGLLKLTVGLIVILLAGGSVAIAGPIGFIGIVIPHIARSLIGTDHRWLVPFAGLLGGVLLLAADIGARYIVMPQEVPVGVMTAFIGTPFFIYIARKGFNKR</sequence>
<dbReference type="Pfam" id="PF01032">
    <property type="entry name" value="FecCD"/>
    <property type="match status" value="1"/>
</dbReference>
<evidence type="ECO:0000256" key="3">
    <source>
        <dbReference type="ARBA" id="ARBA00022448"/>
    </source>
</evidence>
<comment type="similarity">
    <text evidence="2">Belongs to the binding-protein-dependent transport system permease family. FecCD subfamily.</text>
</comment>
<organism evidence="9 10">
    <name type="scientific">Salipaludibacillus agaradhaerens</name>
    <name type="common">Bacillus agaradhaerens</name>
    <dbReference type="NCBI Taxonomy" id="76935"/>
    <lineage>
        <taxon>Bacteria</taxon>
        <taxon>Bacillati</taxon>
        <taxon>Bacillota</taxon>
        <taxon>Bacilli</taxon>
        <taxon>Bacillales</taxon>
        <taxon>Bacillaceae</taxon>
    </lineage>
</organism>
<keyword evidence="5 8" id="KW-0812">Transmembrane</keyword>
<feature type="transmembrane region" description="Helical" evidence="8">
    <location>
        <begin position="282"/>
        <end position="304"/>
    </location>
</feature>
<accession>A0A9Q4G0S7</accession>
<evidence type="ECO:0000256" key="4">
    <source>
        <dbReference type="ARBA" id="ARBA00022475"/>
    </source>
</evidence>
<gene>
    <name evidence="9" type="ORF">HXA33_20115</name>
</gene>
<evidence type="ECO:0000256" key="5">
    <source>
        <dbReference type="ARBA" id="ARBA00022692"/>
    </source>
</evidence>
<keyword evidence="3" id="KW-0813">Transport</keyword>
<evidence type="ECO:0000256" key="6">
    <source>
        <dbReference type="ARBA" id="ARBA00022989"/>
    </source>
</evidence>
<dbReference type="GO" id="GO:0022857">
    <property type="term" value="F:transmembrane transporter activity"/>
    <property type="evidence" value="ECO:0007669"/>
    <property type="project" value="InterPro"/>
</dbReference>
<evidence type="ECO:0000313" key="10">
    <source>
        <dbReference type="Proteomes" id="UP001057753"/>
    </source>
</evidence>
<evidence type="ECO:0000256" key="2">
    <source>
        <dbReference type="ARBA" id="ARBA00007935"/>
    </source>
</evidence>
<feature type="transmembrane region" description="Helical" evidence="8">
    <location>
        <begin position="94"/>
        <end position="114"/>
    </location>
</feature>
<feature type="transmembrane region" description="Helical" evidence="8">
    <location>
        <begin position="12"/>
        <end position="33"/>
    </location>
</feature>
<evidence type="ECO:0000256" key="8">
    <source>
        <dbReference type="SAM" id="Phobius"/>
    </source>
</evidence>
<comment type="subcellular location">
    <subcellularLocation>
        <location evidence="1">Cell membrane</location>
        <topology evidence="1">Multi-pass membrane protein</topology>
    </subcellularLocation>
</comment>
<keyword evidence="4" id="KW-1003">Cell membrane</keyword>
<dbReference type="RefSeq" id="WP_257823205.1">
    <property type="nucleotide sequence ID" value="NZ_JABXYM010000002.1"/>
</dbReference>
<evidence type="ECO:0000256" key="7">
    <source>
        <dbReference type="ARBA" id="ARBA00023136"/>
    </source>
</evidence>
<dbReference type="CDD" id="cd06550">
    <property type="entry name" value="TM_ABC_iron-siderophores_like"/>
    <property type="match status" value="1"/>
</dbReference>
<dbReference type="FunFam" id="1.10.3470.10:FF:000001">
    <property type="entry name" value="Vitamin B12 ABC transporter permease BtuC"/>
    <property type="match status" value="1"/>
</dbReference>
<feature type="transmembrane region" description="Helical" evidence="8">
    <location>
        <begin position="152"/>
        <end position="173"/>
    </location>
</feature>
<name>A0A9Q4G0S7_SALAG</name>
<dbReference type="GO" id="GO:0005886">
    <property type="term" value="C:plasma membrane"/>
    <property type="evidence" value="ECO:0007669"/>
    <property type="project" value="UniProtKB-SubCell"/>
</dbReference>
<dbReference type="PANTHER" id="PTHR30472">
    <property type="entry name" value="FERRIC ENTEROBACTIN TRANSPORT SYSTEM PERMEASE PROTEIN"/>
    <property type="match status" value="1"/>
</dbReference>
<keyword evidence="6 8" id="KW-1133">Transmembrane helix</keyword>
<dbReference type="Gene3D" id="1.10.3470.10">
    <property type="entry name" value="ABC transporter involved in vitamin B12 uptake, BtuC"/>
    <property type="match status" value="1"/>
</dbReference>
<dbReference type="SUPFAM" id="SSF81345">
    <property type="entry name" value="ABC transporter involved in vitamin B12 uptake, BtuC"/>
    <property type="match status" value="1"/>
</dbReference>